<dbReference type="InterPro" id="IPR036259">
    <property type="entry name" value="MFS_trans_sf"/>
</dbReference>
<gene>
    <name evidence="12" type="ORF">B0A49_11542</name>
    <name evidence="11" type="ORF">B0A49_11549</name>
</gene>
<dbReference type="PRINTS" id="PR00171">
    <property type="entry name" value="SUGRTRNSPORT"/>
</dbReference>
<evidence type="ECO:0000256" key="8">
    <source>
        <dbReference type="SAM" id="MobiDB-lite"/>
    </source>
</evidence>
<evidence type="ECO:0000259" key="10">
    <source>
        <dbReference type="PROSITE" id="PS50850"/>
    </source>
</evidence>
<dbReference type="STRING" id="331657.A0A4U0WBG0"/>
<dbReference type="InterPro" id="IPR020846">
    <property type="entry name" value="MFS_dom"/>
</dbReference>
<feature type="transmembrane region" description="Helical" evidence="9">
    <location>
        <begin position="212"/>
        <end position="230"/>
    </location>
</feature>
<feature type="transmembrane region" description="Helical" evidence="9">
    <location>
        <begin position="27"/>
        <end position="48"/>
    </location>
</feature>
<dbReference type="AlphaFoldDB" id="A0A4U0WBG0"/>
<dbReference type="InterPro" id="IPR005828">
    <property type="entry name" value="MFS_sugar_transport-like"/>
</dbReference>
<evidence type="ECO:0000256" key="4">
    <source>
        <dbReference type="ARBA" id="ARBA00022692"/>
    </source>
</evidence>
<feature type="transmembrane region" description="Helical" evidence="9">
    <location>
        <begin position="280"/>
        <end position="301"/>
    </location>
</feature>
<feature type="domain" description="Major facilitator superfamily (MFS) profile" evidence="10">
    <location>
        <begin position="1"/>
        <end position="305"/>
    </location>
</feature>
<feature type="transmembrane region" description="Helical" evidence="9">
    <location>
        <begin position="119"/>
        <end position="140"/>
    </location>
</feature>
<dbReference type="FunFam" id="1.20.1250.20:FF:001031">
    <property type="entry name" value="AGL277Wp"/>
    <property type="match status" value="1"/>
</dbReference>
<dbReference type="GO" id="GO:0006351">
    <property type="term" value="P:DNA-templated transcription"/>
    <property type="evidence" value="ECO:0007669"/>
    <property type="project" value="InterPro"/>
</dbReference>
<dbReference type="GO" id="GO:0022857">
    <property type="term" value="F:transmembrane transporter activity"/>
    <property type="evidence" value="ECO:0007669"/>
    <property type="project" value="InterPro"/>
</dbReference>
<dbReference type="InterPro" id="IPR050814">
    <property type="entry name" value="Myo-inositol_Transporter"/>
</dbReference>
<accession>A0A4U0WBG0</accession>
<dbReference type="PANTHER" id="PTHR48020">
    <property type="entry name" value="PROTON MYO-INOSITOL COTRANSPORTER"/>
    <property type="match status" value="1"/>
</dbReference>
<evidence type="ECO:0000256" key="6">
    <source>
        <dbReference type="ARBA" id="ARBA00023136"/>
    </source>
</evidence>
<dbReference type="CDD" id="cd12148">
    <property type="entry name" value="fungal_TF_MHR"/>
    <property type="match status" value="1"/>
</dbReference>
<sequence length="1108" mass="122763">WQMWTAFGIFLGFCANLAVYNTGAISWRLQLGSAFIPAVPLAVGIFFCPESPRWFMKKQRYQEAFKSLCVLRNTPLQAARDLYTIHIQLVEESRIIGTSNYITRFIELFTIPRVRRATLASFTVMIAQQMCGINIIAFYSSSVFVDAGASSLTALLASFGFGLVNFVFAFPALWTIDTFGRRNLLLVTFPQMAWTLLAAGLCTLIPSTSPAHLGLVAFFVFLFAAFYSPGEGPVPFTYSAEVFPLSHREVGMAWAVATCFFWSSILSVTFPTLLDKFHTVGAFGFYAGLNVIALVMIFFLVPETKQRTLEELDYVFAVPTHTHASYQLTKALPYFVKRWVLFQKSATLEPLYSFDKVDVAASDNAFLSKGNTASAPKRPRIERSPSGSSRITEAHIQGNESRTSAYNPTETDQPDTDLARTHGRPAYTGPGASYSREGGDASMNHGEAESSMGIARKIYRLGSQQVDEHAVTAIPGADIGDHVPCGLEHNRRQRISSLMTYALPPKQIMVALLEEYFDSVHWFSVVIHEPKFRVKFDAIQDGLAKPTEKPFLLLLSTVLGLGAWYKAQKSTAEASQPAEFWEGWSSKLIKNAESQLSEIMDQNSIPAVQTQILLGSFYVYHGRPNLSFSLLGASIKTAQSIGLHREPVQTAPADVEERKRVWWTIYTWDREADFTGFATITYGRPLGINDKDCNVTMPEDFFESIVFQESVDMETGHRICFSAYQRELNKLYTIASPIIETIYGTRLGQHSNGTEEEAYAVLAHNITERLWIWRRALPSYLMLDMSQDCPLDMTPSSKAHHLQSLALQLTFDSLLVILHRSSLAQQIDSLQPSVDLTVQSALGSTSAACSSASPSIGTPSMNAQTSSSQQWWNAAVRTSRVTELPQLAQLATDSHLVAFLAINLFNAAIVMVVMALSDPLSDRAQEAKRTITRIFRLQELLGRRSKLSMQSSLVLRNLTHLLLRREADAILCPVVSAQPATGGDAASQAVPHSTNYLSVKETLSLPLDVPLGSETRNLESQEYATLSRASRLNESLATVQRVFTADSSKPNEQWAQPDGLHDCSTYVTELGSGEHGSGDDDRNGLYWFWDTTWDGSYDPGNDGTNGLS</sequence>
<dbReference type="Proteomes" id="UP000308768">
    <property type="component" value="Unassembled WGS sequence"/>
</dbReference>
<name>A0A4U0WBG0_9PEZI</name>
<dbReference type="PANTHER" id="PTHR48020:SF40">
    <property type="entry name" value="MAJOR FACILITATOR SUPERFAMILY (MFS) PROFILE DOMAIN-CONTAINING PROTEIN"/>
    <property type="match status" value="1"/>
</dbReference>
<keyword evidence="4 9" id="KW-0812">Transmembrane</keyword>
<organism evidence="11 13">
    <name type="scientific">Cryomyces minteri</name>
    <dbReference type="NCBI Taxonomy" id="331657"/>
    <lineage>
        <taxon>Eukaryota</taxon>
        <taxon>Fungi</taxon>
        <taxon>Dikarya</taxon>
        <taxon>Ascomycota</taxon>
        <taxon>Pezizomycotina</taxon>
        <taxon>Dothideomycetes</taxon>
        <taxon>Dothideomycetes incertae sedis</taxon>
        <taxon>Cryomyces</taxon>
    </lineage>
</organism>
<evidence type="ECO:0000256" key="2">
    <source>
        <dbReference type="ARBA" id="ARBA00010992"/>
    </source>
</evidence>
<dbReference type="Pfam" id="PF04082">
    <property type="entry name" value="Fungal_trans"/>
    <property type="match status" value="1"/>
</dbReference>
<keyword evidence="13" id="KW-1185">Reference proteome</keyword>
<feature type="non-terminal residue" evidence="11">
    <location>
        <position position="1"/>
    </location>
</feature>
<dbReference type="PROSITE" id="PS50850">
    <property type="entry name" value="MFS"/>
    <property type="match status" value="1"/>
</dbReference>
<keyword evidence="5 9" id="KW-1133">Transmembrane helix</keyword>
<evidence type="ECO:0000256" key="7">
    <source>
        <dbReference type="ARBA" id="ARBA00023242"/>
    </source>
</evidence>
<dbReference type="EMBL" id="NAJN01001679">
    <property type="protein sequence ID" value="TKA61798.1"/>
    <property type="molecule type" value="Genomic_DNA"/>
</dbReference>
<evidence type="ECO:0000313" key="12">
    <source>
        <dbReference type="EMBL" id="TKA61798.1"/>
    </source>
</evidence>
<feature type="region of interest" description="Disordered" evidence="8">
    <location>
        <begin position="368"/>
        <end position="446"/>
    </location>
</feature>
<dbReference type="SMART" id="SM00906">
    <property type="entry name" value="Fungal_trans"/>
    <property type="match status" value="1"/>
</dbReference>
<dbReference type="OrthoDB" id="3266505at2759"/>
<evidence type="ECO:0000313" key="11">
    <source>
        <dbReference type="EMBL" id="TKA59503.1"/>
    </source>
</evidence>
<comment type="similarity">
    <text evidence="2">Belongs to the major facilitator superfamily. Sugar transporter (TC 2.A.1.1) family.</text>
</comment>
<evidence type="ECO:0000256" key="3">
    <source>
        <dbReference type="ARBA" id="ARBA00022448"/>
    </source>
</evidence>
<proteinExistence type="inferred from homology"/>
<keyword evidence="3" id="KW-0813">Transport</keyword>
<dbReference type="EMBL" id="NAJN01001979">
    <property type="protein sequence ID" value="TKA59503.1"/>
    <property type="molecule type" value="Genomic_DNA"/>
</dbReference>
<dbReference type="Pfam" id="PF00083">
    <property type="entry name" value="Sugar_tr"/>
    <property type="match status" value="1"/>
</dbReference>
<dbReference type="InterPro" id="IPR007219">
    <property type="entry name" value="XnlR_reg_dom"/>
</dbReference>
<feature type="transmembrane region" description="Helical" evidence="9">
    <location>
        <begin position="152"/>
        <end position="176"/>
    </location>
</feature>
<evidence type="ECO:0000313" key="13">
    <source>
        <dbReference type="Proteomes" id="UP000308768"/>
    </source>
</evidence>
<dbReference type="GO" id="GO:0016020">
    <property type="term" value="C:membrane"/>
    <property type="evidence" value="ECO:0007669"/>
    <property type="project" value="UniProtKB-SubCell"/>
</dbReference>
<evidence type="ECO:0000256" key="1">
    <source>
        <dbReference type="ARBA" id="ARBA00004141"/>
    </source>
</evidence>
<feature type="transmembrane region" description="Helical" evidence="9">
    <location>
        <begin position="251"/>
        <end position="274"/>
    </location>
</feature>
<dbReference type="SUPFAM" id="SSF103473">
    <property type="entry name" value="MFS general substrate transporter"/>
    <property type="match status" value="1"/>
</dbReference>
<dbReference type="GO" id="GO:0015798">
    <property type="term" value="P:myo-inositol transport"/>
    <property type="evidence" value="ECO:0007669"/>
    <property type="project" value="UniProtKB-ARBA"/>
</dbReference>
<dbReference type="InterPro" id="IPR003663">
    <property type="entry name" value="Sugar/inositol_transpt"/>
</dbReference>
<protein>
    <recommendedName>
        <fullName evidence="10">Major facilitator superfamily (MFS) profile domain-containing protein</fullName>
    </recommendedName>
</protein>
<feature type="compositionally biased region" description="Polar residues" evidence="8">
    <location>
        <begin position="398"/>
        <end position="411"/>
    </location>
</feature>
<evidence type="ECO:0000256" key="9">
    <source>
        <dbReference type="SAM" id="Phobius"/>
    </source>
</evidence>
<keyword evidence="7" id="KW-0539">Nucleus</keyword>
<comment type="subcellular location">
    <subcellularLocation>
        <location evidence="1">Membrane</location>
        <topology evidence="1">Multi-pass membrane protein</topology>
    </subcellularLocation>
</comment>
<evidence type="ECO:0000256" key="5">
    <source>
        <dbReference type="ARBA" id="ARBA00022989"/>
    </source>
</evidence>
<dbReference type="Gene3D" id="1.20.1250.20">
    <property type="entry name" value="MFS general substrate transporter like domains"/>
    <property type="match status" value="1"/>
</dbReference>
<comment type="caution">
    <text evidence="11">The sequence shown here is derived from an EMBL/GenBank/DDBJ whole genome shotgun (WGS) entry which is preliminary data.</text>
</comment>
<dbReference type="GO" id="GO:0003677">
    <property type="term" value="F:DNA binding"/>
    <property type="evidence" value="ECO:0007669"/>
    <property type="project" value="InterPro"/>
</dbReference>
<dbReference type="GO" id="GO:0008270">
    <property type="term" value="F:zinc ion binding"/>
    <property type="evidence" value="ECO:0007669"/>
    <property type="project" value="InterPro"/>
</dbReference>
<keyword evidence="6 9" id="KW-0472">Membrane</keyword>
<reference evidence="11 13" key="1">
    <citation type="submission" date="2017-03" db="EMBL/GenBank/DDBJ databases">
        <title>Genomes of endolithic fungi from Antarctica.</title>
        <authorList>
            <person name="Coleine C."/>
            <person name="Masonjones S."/>
            <person name="Stajich J.E."/>
        </authorList>
    </citation>
    <scope>NUCLEOTIDE SEQUENCE [LARGE SCALE GENOMIC DNA]</scope>
    <source>
        <strain evidence="11 13">CCFEE 5187</strain>
    </source>
</reference>
<dbReference type="GO" id="GO:0015791">
    <property type="term" value="P:polyol transmembrane transport"/>
    <property type="evidence" value="ECO:0007669"/>
    <property type="project" value="UniProtKB-ARBA"/>
</dbReference>